<reference evidence="2 3" key="1">
    <citation type="submission" date="2019-05" db="EMBL/GenBank/DDBJ databases">
        <title>Identification and Biocontrol Activity Analysis of Biocontrol Strain PF-1 Based on Genome-wide Data.</title>
        <authorList>
            <person name="Qi J."/>
        </authorList>
    </citation>
    <scope>NUCLEOTIDE SEQUENCE [LARGE SCALE GENOMIC DNA]</scope>
    <source>
        <strain evidence="2 3">PF-1</strain>
    </source>
</reference>
<comment type="caution">
    <text evidence="2">The sequence shown here is derived from an EMBL/GenBank/DDBJ whole genome shotgun (WGS) entry which is preliminary data.</text>
</comment>
<dbReference type="Proteomes" id="UP000310095">
    <property type="component" value="Unassembled WGS sequence"/>
</dbReference>
<dbReference type="RefSeq" id="WP_041774354.1">
    <property type="nucleotide sequence ID" value="NZ_CP022097.2"/>
</dbReference>
<organism evidence="2 3">
    <name type="scientific">Pseudomonas protegens</name>
    <dbReference type="NCBI Taxonomy" id="380021"/>
    <lineage>
        <taxon>Bacteria</taxon>
        <taxon>Pseudomonadati</taxon>
        <taxon>Pseudomonadota</taxon>
        <taxon>Gammaproteobacteria</taxon>
        <taxon>Pseudomonadales</taxon>
        <taxon>Pseudomonadaceae</taxon>
        <taxon>Pseudomonas</taxon>
    </lineage>
</organism>
<evidence type="ECO:0000256" key="1">
    <source>
        <dbReference type="SAM" id="Phobius"/>
    </source>
</evidence>
<evidence type="ECO:0000313" key="2">
    <source>
        <dbReference type="EMBL" id="TMM67321.1"/>
    </source>
</evidence>
<proteinExistence type="predicted"/>
<keyword evidence="3" id="KW-1185">Reference proteome</keyword>
<feature type="transmembrane region" description="Helical" evidence="1">
    <location>
        <begin position="77"/>
        <end position="97"/>
    </location>
</feature>
<dbReference type="EMBL" id="VAVY01000001">
    <property type="protein sequence ID" value="TMM67321.1"/>
    <property type="molecule type" value="Genomic_DNA"/>
</dbReference>
<keyword evidence="1" id="KW-1133">Transmembrane helix</keyword>
<evidence type="ECO:0000313" key="3">
    <source>
        <dbReference type="Proteomes" id="UP000310095"/>
    </source>
</evidence>
<sequence length="100" mass="11124">MPEENRPRNGPIGIHIIGQVTDVKISENKFIGDMTGVLMEERDGIAPSDIRLSKNEFLNHPEQKAEAAEGKSWFREYWIQLSVAATVALGGLVWGLFFGP</sequence>
<accession>A0ABY2VNV5</accession>
<gene>
    <name evidence="2" type="ORF">FEF10_07710</name>
</gene>
<name>A0ABY2VNV5_9PSED</name>
<keyword evidence="1" id="KW-0472">Membrane</keyword>
<keyword evidence="1" id="KW-0812">Transmembrane</keyword>
<protein>
    <submittedName>
        <fullName evidence="2">Uncharacterized protein</fullName>
    </submittedName>
</protein>